<evidence type="ECO:0000256" key="2">
    <source>
        <dbReference type="SAM" id="Phobius"/>
    </source>
</evidence>
<name>A0A2A9DNG1_9CORY</name>
<keyword evidence="4" id="KW-1185">Reference proteome</keyword>
<comment type="caution">
    <text evidence="3">The sequence shown here is derived from an EMBL/GenBank/DDBJ whole genome shotgun (WGS) entry which is preliminary data.</text>
</comment>
<keyword evidence="2" id="KW-0812">Transmembrane</keyword>
<keyword evidence="2" id="KW-1133">Transmembrane helix</keyword>
<keyword evidence="2" id="KW-0472">Membrane</keyword>
<dbReference type="OrthoDB" id="4420495at2"/>
<dbReference type="Proteomes" id="UP000221653">
    <property type="component" value="Unassembled WGS sequence"/>
</dbReference>
<evidence type="ECO:0000313" key="3">
    <source>
        <dbReference type="EMBL" id="PFG28287.1"/>
    </source>
</evidence>
<evidence type="ECO:0000256" key="1">
    <source>
        <dbReference type="SAM" id="MobiDB-lite"/>
    </source>
</evidence>
<evidence type="ECO:0000313" key="4">
    <source>
        <dbReference type="Proteomes" id="UP000221653"/>
    </source>
</evidence>
<dbReference type="RefSeq" id="WP_053072655.1">
    <property type="nucleotide sequence ID" value="NZ_LS483404.1"/>
</dbReference>
<reference evidence="3 4" key="1">
    <citation type="submission" date="2017-10" db="EMBL/GenBank/DDBJ databases">
        <title>Sequencing the genomes of 1000 actinobacteria strains.</title>
        <authorList>
            <person name="Klenk H.-P."/>
        </authorList>
    </citation>
    <scope>NUCLEOTIDE SEQUENCE [LARGE SCALE GENOMIC DNA]</scope>
    <source>
        <strain evidence="3 4">DSM 20688</strain>
    </source>
</reference>
<proteinExistence type="predicted"/>
<dbReference type="AlphaFoldDB" id="A0A2A9DNG1"/>
<feature type="region of interest" description="Disordered" evidence="1">
    <location>
        <begin position="1"/>
        <end position="39"/>
    </location>
</feature>
<dbReference type="STRING" id="1724.GCA_001044175_01335"/>
<feature type="transmembrane region" description="Helical" evidence="2">
    <location>
        <begin position="45"/>
        <end position="63"/>
    </location>
</feature>
<organism evidence="3 4">
    <name type="scientific">Corynebacterium renale</name>
    <dbReference type="NCBI Taxonomy" id="1724"/>
    <lineage>
        <taxon>Bacteria</taxon>
        <taxon>Bacillati</taxon>
        <taxon>Actinomycetota</taxon>
        <taxon>Actinomycetes</taxon>
        <taxon>Mycobacteriales</taxon>
        <taxon>Corynebacteriaceae</taxon>
        <taxon>Corynebacterium</taxon>
    </lineage>
</organism>
<accession>A0A2A9DNG1</accession>
<sequence length="65" mass="7109">MSDHEITSGNGDGIVPPGADGNPEALRKADQKLPRQRRRYPASRVTQALYLLIAIVVIAWLVSLL</sequence>
<dbReference type="EMBL" id="PDJF01000001">
    <property type="protein sequence ID" value="PFG28287.1"/>
    <property type="molecule type" value="Genomic_DNA"/>
</dbReference>
<gene>
    <name evidence="3" type="ORF">ATK06_1390</name>
</gene>
<protein>
    <submittedName>
        <fullName evidence="3">Uncharacterized protein</fullName>
    </submittedName>
</protein>